<name>A0ABT1TAA0_9SPHI</name>
<proteinExistence type="predicted"/>
<protein>
    <submittedName>
        <fullName evidence="1">Uncharacterized protein</fullName>
    </submittedName>
</protein>
<organism evidence="1 2">
    <name type="scientific">Mucilaginibacter aquariorum</name>
    <dbReference type="NCBI Taxonomy" id="2967225"/>
    <lineage>
        <taxon>Bacteria</taxon>
        <taxon>Pseudomonadati</taxon>
        <taxon>Bacteroidota</taxon>
        <taxon>Sphingobacteriia</taxon>
        <taxon>Sphingobacteriales</taxon>
        <taxon>Sphingobacteriaceae</taxon>
        <taxon>Mucilaginibacter</taxon>
    </lineage>
</organism>
<accession>A0ABT1TAA0</accession>
<sequence>METPIRNIFELQGEIGRLKNLEAEQAIALKARFSGPSAIFSTVLSLFPKSATVDGIKGAGFFNQDLLGLVSRFVLPLTLNKTIFKHSGFIVKTLVGILSQKASHYISEDAVSGIWSKAKGLFNNLLKKKAKHPEKEVMPDYNPPQL</sequence>
<gene>
    <name evidence="1" type="ORF">NPE20_25440</name>
</gene>
<comment type="caution">
    <text evidence="1">The sequence shown here is derived from an EMBL/GenBank/DDBJ whole genome shotgun (WGS) entry which is preliminary data.</text>
</comment>
<evidence type="ECO:0000313" key="1">
    <source>
        <dbReference type="EMBL" id="MCQ6961342.1"/>
    </source>
</evidence>
<dbReference type="Proteomes" id="UP001204376">
    <property type="component" value="Unassembled WGS sequence"/>
</dbReference>
<dbReference type="EMBL" id="JANHOH010000013">
    <property type="protein sequence ID" value="MCQ6961342.1"/>
    <property type="molecule type" value="Genomic_DNA"/>
</dbReference>
<evidence type="ECO:0000313" key="2">
    <source>
        <dbReference type="Proteomes" id="UP001204376"/>
    </source>
</evidence>
<reference evidence="1 2" key="1">
    <citation type="submission" date="2022-07" db="EMBL/GenBank/DDBJ databases">
        <title>Mucilaginibacter sp. JC4.</title>
        <authorList>
            <person name="Le V."/>
            <person name="Ko S.-R."/>
            <person name="Ahn C.-Y."/>
            <person name="Oh H.-M."/>
        </authorList>
    </citation>
    <scope>NUCLEOTIDE SEQUENCE [LARGE SCALE GENOMIC DNA]</scope>
    <source>
        <strain evidence="1 2">JC4</strain>
    </source>
</reference>
<keyword evidence="2" id="KW-1185">Reference proteome</keyword>
<dbReference type="RefSeq" id="WP_256541510.1">
    <property type="nucleotide sequence ID" value="NZ_JANHOH010000013.1"/>
</dbReference>